<proteinExistence type="predicted"/>
<name>A0AAU3I3Z3_9ACTN</name>
<accession>A0AAU3I3Z3</accession>
<sequence length="41" mass="4336">MPDRAGGAGVRVEKVARVCGVERAARDDGPEYRDPPAGVVR</sequence>
<protein>
    <submittedName>
        <fullName evidence="2">Uncharacterized protein</fullName>
    </submittedName>
</protein>
<gene>
    <name evidence="2" type="ORF">OG699_32760</name>
</gene>
<dbReference type="EMBL" id="CP109546">
    <property type="protein sequence ID" value="WTZ12333.1"/>
    <property type="molecule type" value="Genomic_DNA"/>
</dbReference>
<organism evidence="2">
    <name type="scientific">Streptomyces sp. NBC_01393</name>
    <dbReference type="NCBI Taxonomy" id="2903851"/>
    <lineage>
        <taxon>Bacteria</taxon>
        <taxon>Bacillati</taxon>
        <taxon>Actinomycetota</taxon>
        <taxon>Actinomycetes</taxon>
        <taxon>Kitasatosporales</taxon>
        <taxon>Streptomycetaceae</taxon>
        <taxon>Streptomyces</taxon>
    </lineage>
</organism>
<reference evidence="2" key="1">
    <citation type="submission" date="2022-10" db="EMBL/GenBank/DDBJ databases">
        <title>The complete genomes of actinobacterial strains from the NBC collection.</title>
        <authorList>
            <person name="Joergensen T.S."/>
            <person name="Alvarez Arevalo M."/>
            <person name="Sterndorff E.B."/>
            <person name="Faurdal D."/>
            <person name="Vuksanovic O."/>
            <person name="Mourched A.-S."/>
            <person name="Charusanti P."/>
            <person name="Shaw S."/>
            <person name="Blin K."/>
            <person name="Weber T."/>
        </authorList>
    </citation>
    <scope>NUCLEOTIDE SEQUENCE</scope>
    <source>
        <strain evidence="2">NBC_01393</strain>
    </source>
</reference>
<evidence type="ECO:0000256" key="1">
    <source>
        <dbReference type="SAM" id="MobiDB-lite"/>
    </source>
</evidence>
<feature type="region of interest" description="Disordered" evidence="1">
    <location>
        <begin position="22"/>
        <end position="41"/>
    </location>
</feature>
<evidence type="ECO:0000313" key="2">
    <source>
        <dbReference type="EMBL" id="WTZ12333.1"/>
    </source>
</evidence>
<dbReference type="AlphaFoldDB" id="A0AAU3I3Z3"/>
<feature type="compositionally biased region" description="Basic and acidic residues" evidence="1">
    <location>
        <begin position="23"/>
        <end position="34"/>
    </location>
</feature>